<dbReference type="Gene3D" id="3.30.565.10">
    <property type="entry name" value="Histidine kinase-like ATPase, C-terminal domain"/>
    <property type="match status" value="1"/>
</dbReference>
<evidence type="ECO:0000313" key="8">
    <source>
        <dbReference type="EMBL" id="RXK40219.1"/>
    </source>
</evidence>
<dbReference type="GO" id="GO:0005524">
    <property type="term" value="F:ATP binding"/>
    <property type="evidence" value="ECO:0007669"/>
    <property type="project" value="InterPro"/>
</dbReference>
<dbReference type="NCBIfam" id="TIGR00585">
    <property type="entry name" value="mutl"/>
    <property type="match status" value="1"/>
</dbReference>
<protein>
    <submittedName>
        <fullName evidence="8">DNA mismatch repair protein MLH1</fullName>
    </submittedName>
</protein>
<gene>
    <name evidence="8" type="ORF">M231_02493</name>
</gene>
<proteinExistence type="inferred from homology"/>
<dbReference type="FunFam" id="3.30.565.10:FF:000109">
    <property type="entry name" value="Related to MLH1-DNA mismatch repair protein"/>
    <property type="match status" value="1"/>
</dbReference>
<evidence type="ECO:0000313" key="9">
    <source>
        <dbReference type="Proteomes" id="UP000289152"/>
    </source>
</evidence>
<evidence type="ECO:0000256" key="6">
    <source>
        <dbReference type="SAM" id="MobiDB-lite"/>
    </source>
</evidence>
<dbReference type="Pfam" id="PF01119">
    <property type="entry name" value="DNA_mis_repair"/>
    <property type="match status" value="1"/>
</dbReference>
<dbReference type="InterPro" id="IPR020568">
    <property type="entry name" value="Ribosomal_Su5_D2-typ_SF"/>
</dbReference>
<reference evidence="8 9" key="1">
    <citation type="submission" date="2016-06" db="EMBL/GenBank/DDBJ databases">
        <title>Evolution of pathogenesis and genome organization in the Tremellales.</title>
        <authorList>
            <person name="Cuomo C."/>
            <person name="Litvintseva A."/>
            <person name="Heitman J."/>
            <person name="Chen Y."/>
            <person name="Sun S."/>
            <person name="Springer D."/>
            <person name="Dromer F."/>
            <person name="Young S."/>
            <person name="Zeng Q."/>
            <person name="Chapman S."/>
            <person name="Gujja S."/>
            <person name="Saif S."/>
            <person name="Birren B."/>
        </authorList>
    </citation>
    <scope>NUCLEOTIDE SEQUENCE [LARGE SCALE GENOMIC DNA]</scope>
    <source>
        <strain evidence="8 9">ATCC 28783</strain>
    </source>
</reference>
<dbReference type="GO" id="GO:0061982">
    <property type="term" value="P:meiosis I cell cycle process"/>
    <property type="evidence" value="ECO:0007669"/>
    <property type="project" value="UniProtKB-ARBA"/>
</dbReference>
<feature type="region of interest" description="Disordered" evidence="6">
    <location>
        <begin position="1"/>
        <end position="37"/>
    </location>
</feature>
<dbReference type="EMBL" id="SDIL01000021">
    <property type="protein sequence ID" value="RXK40219.1"/>
    <property type="molecule type" value="Genomic_DNA"/>
</dbReference>
<dbReference type="AlphaFoldDB" id="A0A4Q1BQL0"/>
<dbReference type="Proteomes" id="UP000289152">
    <property type="component" value="Unassembled WGS sequence"/>
</dbReference>
<dbReference type="Gene3D" id="3.30.230.10">
    <property type="match status" value="1"/>
</dbReference>
<dbReference type="SUPFAM" id="SSF55874">
    <property type="entry name" value="ATPase domain of HSP90 chaperone/DNA topoisomerase II/histidine kinase"/>
    <property type="match status" value="1"/>
</dbReference>
<evidence type="ECO:0000256" key="5">
    <source>
        <dbReference type="ARBA" id="ARBA00023242"/>
    </source>
</evidence>
<dbReference type="InterPro" id="IPR032189">
    <property type="entry name" value="Mlh1_C"/>
</dbReference>
<dbReference type="SMART" id="SM01340">
    <property type="entry name" value="DNA_mis_repair"/>
    <property type="match status" value="1"/>
</dbReference>
<dbReference type="InterPro" id="IPR036890">
    <property type="entry name" value="HATPase_C_sf"/>
</dbReference>
<dbReference type="InterPro" id="IPR014721">
    <property type="entry name" value="Ribsml_uS5_D2-typ_fold_subgr"/>
</dbReference>
<feature type="compositionally biased region" description="Basic and acidic residues" evidence="6">
    <location>
        <begin position="483"/>
        <end position="499"/>
    </location>
</feature>
<comment type="caution">
    <text evidence="8">The sequence shown here is derived from an EMBL/GenBank/DDBJ whole genome shotgun (WGS) entry which is preliminary data.</text>
</comment>
<accession>A0A4Q1BQL0</accession>
<dbReference type="Pfam" id="PF16413">
    <property type="entry name" value="Mlh1_C"/>
    <property type="match status" value="1"/>
</dbReference>
<dbReference type="CDD" id="cd16926">
    <property type="entry name" value="HATPase_MutL-MLH-PMS-like"/>
    <property type="match status" value="1"/>
</dbReference>
<dbReference type="PROSITE" id="PS00058">
    <property type="entry name" value="DNA_MISMATCH_REPAIR_1"/>
    <property type="match status" value="1"/>
</dbReference>
<dbReference type="InterPro" id="IPR038973">
    <property type="entry name" value="MutL/Mlh/Pms-like"/>
</dbReference>
<sequence>MDPDTITDPRVGGDVPHTVVGMSDGEEHEPKGPRPIKKLSKDVINQIAAAEIIHRPANAIKELLENSLDAGSTSIKITVKEGGLKLLQIADNGHGINKSDLPLLCTRYATSKLSKFSDLERLQTYGFRGEALASVSYCSHVEVVTKTRDDGCGWKAHYQDGVLVPSKPGLTPDPRPTAANDGTVISAEDLFYNNALRKRAFKSPSEEYNRILDVITKYAVHNPHCAWVCKKAGTALPDISTPAASTSRANISLLYGATLANELLELPKTTLDPIERLGARCEGLVSNANSNWARKGGWLLFINHRLVDSSRIKKAVDSLYTAFLPKGASPWVYLSLEIDPSKVDVNVSPTKSEVHFLNEDEMIEAIVAVVQTALAGANVSRSFTVQTLLPGAPEPPSRPRETEAGPSKARKPAPNYKVRVDSSHRTLDSMITISDPSQLGRYTEIVSLDTGERPHKRRVMEENGTGEHPLEVESDEEGQLGVGERESSWDAPREKGRGEVIPESGCELESVQELRRGIRKKGSAEVTEMLSKHAFVGIVDRQMCLSLFQHSTKLYLVNHVTLADEHFYQLSLRQFGAFNRLRLDPPPDLGDLLRLAVSDEPGILAAGLDSDVVVDKICRLLLERREMIDEYFSLRISEDGEVETLPMILKGYTPNLDRLPHFLLCLGTRVNWEIENECFHTFLQELSFFYSPRPFSNHYQSPSGSKEENGMINAEEITHQDWQLEHVLYPSFRRYTHWSRDILKDLKQVANLPDLFRVFERC</sequence>
<dbReference type="PANTHER" id="PTHR10073">
    <property type="entry name" value="DNA MISMATCH REPAIR PROTEIN MLH, PMS, MUTL"/>
    <property type="match status" value="1"/>
</dbReference>
<evidence type="ECO:0000256" key="4">
    <source>
        <dbReference type="ARBA" id="ARBA00023204"/>
    </source>
</evidence>
<comment type="subcellular location">
    <subcellularLocation>
        <location evidence="1">Nucleus</location>
    </subcellularLocation>
</comment>
<keyword evidence="3" id="KW-0227">DNA damage</keyword>
<dbReference type="VEuPathDB" id="FungiDB:TREMEDRAFT_69817"/>
<feature type="domain" description="DNA mismatch repair protein S5" evidence="7">
    <location>
        <begin position="251"/>
        <end position="375"/>
    </location>
</feature>
<evidence type="ECO:0000256" key="3">
    <source>
        <dbReference type="ARBA" id="ARBA00022763"/>
    </source>
</evidence>
<evidence type="ECO:0000256" key="1">
    <source>
        <dbReference type="ARBA" id="ARBA00004123"/>
    </source>
</evidence>
<organism evidence="8 9">
    <name type="scientific">Tremella mesenterica</name>
    <name type="common">Jelly fungus</name>
    <dbReference type="NCBI Taxonomy" id="5217"/>
    <lineage>
        <taxon>Eukaryota</taxon>
        <taxon>Fungi</taxon>
        <taxon>Dikarya</taxon>
        <taxon>Basidiomycota</taxon>
        <taxon>Agaricomycotina</taxon>
        <taxon>Tremellomycetes</taxon>
        <taxon>Tremellales</taxon>
        <taxon>Tremellaceae</taxon>
        <taxon>Tremella</taxon>
    </lineage>
</organism>
<dbReference type="PANTHER" id="PTHR10073:SF12">
    <property type="entry name" value="DNA MISMATCH REPAIR PROTEIN MLH1"/>
    <property type="match status" value="1"/>
</dbReference>
<dbReference type="SUPFAM" id="SSF54211">
    <property type="entry name" value="Ribosomal protein S5 domain 2-like"/>
    <property type="match status" value="1"/>
</dbReference>
<dbReference type="InterPro" id="IPR014762">
    <property type="entry name" value="DNA_mismatch_repair_CS"/>
</dbReference>
<dbReference type="GO" id="GO:0016887">
    <property type="term" value="F:ATP hydrolysis activity"/>
    <property type="evidence" value="ECO:0007669"/>
    <property type="project" value="InterPro"/>
</dbReference>
<evidence type="ECO:0000256" key="2">
    <source>
        <dbReference type="ARBA" id="ARBA00006082"/>
    </source>
</evidence>
<dbReference type="GO" id="GO:0030983">
    <property type="term" value="F:mismatched DNA binding"/>
    <property type="evidence" value="ECO:0007669"/>
    <property type="project" value="InterPro"/>
</dbReference>
<keyword evidence="9" id="KW-1185">Reference proteome</keyword>
<dbReference type="GO" id="GO:0032389">
    <property type="term" value="C:MutLalpha complex"/>
    <property type="evidence" value="ECO:0007669"/>
    <property type="project" value="TreeGrafter"/>
</dbReference>
<feature type="region of interest" description="Disordered" evidence="6">
    <location>
        <begin position="450"/>
        <end position="499"/>
    </location>
</feature>
<dbReference type="GO" id="GO:0140664">
    <property type="term" value="F:ATP-dependent DNA damage sensor activity"/>
    <property type="evidence" value="ECO:0007669"/>
    <property type="project" value="InterPro"/>
</dbReference>
<dbReference type="InterPro" id="IPR002099">
    <property type="entry name" value="MutL/Mlh/PMS"/>
</dbReference>
<dbReference type="FunFam" id="3.30.230.10:FF:000014">
    <property type="entry name" value="DNA mismatch repair protein Mlh1"/>
    <property type="match status" value="1"/>
</dbReference>
<dbReference type="InterPro" id="IPR013507">
    <property type="entry name" value="DNA_mismatch_S5_2-like"/>
</dbReference>
<dbReference type="Pfam" id="PF13589">
    <property type="entry name" value="HATPase_c_3"/>
    <property type="match status" value="1"/>
</dbReference>
<feature type="region of interest" description="Disordered" evidence="6">
    <location>
        <begin position="388"/>
        <end position="417"/>
    </location>
</feature>
<name>A0A4Q1BQL0_TREME</name>
<keyword evidence="4" id="KW-0234">DNA repair</keyword>
<dbReference type="OrthoDB" id="10263226at2759"/>
<dbReference type="InParanoid" id="A0A4Q1BQL0"/>
<dbReference type="STRING" id="5217.A0A4Q1BQL0"/>
<dbReference type="GO" id="GO:0006298">
    <property type="term" value="P:mismatch repair"/>
    <property type="evidence" value="ECO:0007669"/>
    <property type="project" value="InterPro"/>
</dbReference>
<keyword evidence="5" id="KW-0539">Nucleus</keyword>
<comment type="similarity">
    <text evidence="2">Belongs to the DNA mismatch repair MutL/HexB family.</text>
</comment>
<evidence type="ECO:0000259" key="7">
    <source>
        <dbReference type="SMART" id="SM01340"/>
    </source>
</evidence>
<dbReference type="FunCoup" id="A0A4Q1BQL0">
    <property type="interactions" value="356"/>
</dbReference>